<dbReference type="GO" id="GO:0004760">
    <property type="term" value="F:L-serine-pyruvate transaminase activity"/>
    <property type="evidence" value="ECO:0007669"/>
    <property type="project" value="TreeGrafter"/>
</dbReference>
<keyword evidence="3" id="KW-0670">Pyruvate</keyword>
<dbReference type="PANTHER" id="PTHR21152">
    <property type="entry name" value="AMINOTRANSFERASE CLASS V"/>
    <property type="match status" value="1"/>
</dbReference>
<dbReference type="GO" id="GO:0008453">
    <property type="term" value="F:alanine-glyoxylate transaminase activity"/>
    <property type="evidence" value="ECO:0007669"/>
    <property type="project" value="TreeGrafter"/>
</dbReference>
<dbReference type="GO" id="GO:0005777">
    <property type="term" value="C:peroxisome"/>
    <property type="evidence" value="ECO:0007669"/>
    <property type="project" value="TreeGrafter"/>
</dbReference>
<sequence length="154" mass="16653">MWQPVMENPSKYFATPAVNMVNAYEAGMKLVMDEGLDARYARHRKTAKAVRKALAVYGMKALAQEDHAAPTLSCILYPQGMDDSSFRTFCAERGMVISGALASLAGKAFRLGHMGNTTPEMLERALVLMAEAMAAQGHPVSAELAVKTFRAALA</sequence>
<dbReference type="GO" id="GO:0019265">
    <property type="term" value="P:glycine biosynthetic process, by transamination of glyoxylate"/>
    <property type="evidence" value="ECO:0007669"/>
    <property type="project" value="TreeGrafter"/>
</dbReference>
<keyword evidence="3" id="KW-0808">Transferase</keyword>
<evidence type="ECO:0000256" key="1">
    <source>
        <dbReference type="ARBA" id="ARBA00001933"/>
    </source>
</evidence>
<dbReference type="Gene3D" id="3.90.1150.10">
    <property type="entry name" value="Aspartate Aminotransferase, domain 1"/>
    <property type="match status" value="1"/>
</dbReference>
<dbReference type="PANTHER" id="PTHR21152:SF40">
    <property type="entry name" value="ALANINE--GLYOXYLATE AMINOTRANSFERASE"/>
    <property type="match status" value="1"/>
</dbReference>
<dbReference type="EMBL" id="VSSQ01095026">
    <property type="protein sequence ID" value="MPN39296.1"/>
    <property type="molecule type" value="Genomic_DNA"/>
</dbReference>
<keyword evidence="2" id="KW-0663">Pyridoxal phosphate</keyword>
<proteinExistence type="predicted"/>
<dbReference type="GO" id="GO:0047300">
    <property type="term" value="F:pyridoxamine-pyruvate transaminase activity"/>
    <property type="evidence" value="ECO:0007669"/>
    <property type="project" value="UniProtKB-EC"/>
</dbReference>
<protein>
    <submittedName>
        <fullName evidence="3">Pyridoxamine--pyruvate transaminase</fullName>
        <ecNumber evidence="3">2.6.1.30</ecNumber>
    </submittedName>
</protein>
<gene>
    <name evidence="3" type="primary">ppaT_3</name>
    <name evidence="3" type="ORF">SDC9_186824</name>
</gene>
<evidence type="ECO:0000256" key="2">
    <source>
        <dbReference type="ARBA" id="ARBA00022898"/>
    </source>
</evidence>
<dbReference type="EC" id="2.6.1.30" evidence="3"/>
<accession>A0A645HL11</accession>
<name>A0A645HL11_9ZZZZ</name>
<keyword evidence="3" id="KW-0032">Aminotransferase</keyword>
<dbReference type="InterPro" id="IPR015422">
    <property type="entry name" value="PyrdxlP-dep_Trfase_small"/>
</dbReference>
<reference evidence="3" key="1">
    <citation type="submission" date="2019-08" db="EMBL/GenBank/DDBJ databases">
        <authorList>
            <person name="Kucharzyk K."/>
            <person name="Murdoch R.W."/>
            <person name="Higgins S."/>
            <person name="Loffler F."/>
        </authorList>
    </citation>
    <scope>NUCLEOTIDE SEQUENCE</scope>
</reference>
<dbReference type="SUPFAM" id="SSF53383">
    <property type="entry name" value="PLP-dependent transferases"/>
    <property type="match status" value="1"/>
</dbReference>
<comment type="cofactor">
    <cofactor evidence="1">
        <name>pyridoxal 5'-phosphate</name>
        <dbReference type="ChEBI" id="CHEBI:597326"/>
    </cofactor>
</comment>
<dbReference type="AlphaFoldDB" id="A0A645HL11"/>
<dbReference type="InterPro" id="IPR015424">
    <property type="entry name" value="PyrdxlP-dep_Trfase"/>
</dbReference>
<evidence type="ECO:0000313" key="3">
    <source>
        <dbReference type="EMBL" id="MPN39296.1"/>
    </source>
</evidence>
<comment type="caution">
    <text evidence="3">The sequence shown here is derived from an EMBL/GenBank/DDBJ whole genome shotgun (WGS) entry which is preliminary data.</text>
</comment>
<organism evidence="3">
    <name type="scientific">bioreactor metagenome</name>
    <dbReference type="NCBI Taxonomy" id="1076179"/>
    <lineage>
        <taxon>unclassified sequences</taxon>
        <taxon>metagenomes</taxon>
        <taxon>ecological metagenomes</taxon>
    </lineage>
</organism>